<evidence type="ECO:0000256" key="1">
    <source>
        <dbReference type="SAM" id="MobiDB-lite"/>
    </source>
</evidence>
<feature type="compositionally biased region" description="Low complexity" evidence="1">
    <location>
        <begin position="1"/>
        <end position="33"/>
    </location>
</feature>
<name>A0A7J6TLR7_PEROL</name>
<gene>
    <name evidence="2" type="ORF">FOZ63_004131</name>
</gene>
<dbReference type="EMBL" id="JABANO010009785">
    <property type="protein sequence ID" value="KAF4746239.1"/>
    <property type="molecule type" value="Genomic_DNA"/>
</dbReference>
<feature type="region of interest" description="Disordered" evidence="1">
    <location>
        <begin position="1"/>
        <end position="80"/>
    </location>
</feature>
<comment type="caution">
    <text evidence="2">The sequence shown here is derived from an EMBL/GenBank/DDBJ whole genome shotgun (WGS) entry which is preliminary data.</text>
</comment>
<feature type="compositionally biased region" description="Basic and acidic residues" evidence="1">
    <location>
        <begin position="212"/>
        <end position="258"/>
    </location>
</feature>
<organism evidence="2 3">
    <name type="scientific">Perkinsus olseni</name>
    <name type="common">Perkinsus atlanticus</name>
    <dbReference type="NCBI Taxonomy" id="32597"/>
    <lineage>
        <taxon>Eukaryota</taxon>
        <taxon>Sar</taxon>
        <taxon>Alveolata</taxon>
        <taxon>Perkinsozoa</taxon>
        <taxon>Perkinsea</taxon>
        <taxon>Perkinsida</taxon>
        <taxon>Perkinsidae</taxon>
        <taxon>Perkinsus</taxon>
    </lineage>
</organism>
<feature type="compositionally biased region" description="Polar residues" evidence="1">
    <location>
        <begin position="184"/>
        <end position="195"/>
    </location>
</feature>
<protein>
    <submittedName>
        <fullName evidence="2">Uncharacterized protein</fullName>
    </submittedName>
</protein>
<keyword evidence="3" id="KW-1185">Reference proteome</keyword>
<dbReference type="Proteomes" id="UP000553632">
    <property type="component" value="Unassembled WGS sequence"/>
</dbReference>
<evidence type="ECO:0000313" key="3">
    <source>
        <dbReference type="Proteomes" id="UP000553632"/>
    </source>
</evidence>
<reference evidence="2 3" key="1">
    <citation type="submission" date="2020-04" db="EMBL/GenBank/DDBJ databases">
        <title>Perkinsus olseni comparative genomics.</title>
        <authorList>
            <person name="Bogema D.R."/>
        </authorList>
    </citation>
    <scope>NUCLEOTIDE SEQUENCE [LARGE SCALE GENOMIC DNA]</scope>
    <source>
        <strain evidence="2 3">ATCC PRA-207</strain>
    </source>
</reference>
<accession>A0A7J6TLR7</accession>
<sequence>MSASSSSSPAPSPTTNNQQQQQQQQQSSPQATALSGYGDMNGSSGDTQQHYHYYHTTTDHHPQTAGYMPSSSSPDAQVMGVRASSIDESEDYMKMLLESSRRQEQLLSRVVELFTTTNAKLDILSTKVELLQSATVDAIKSAGGVPAAPSGRRSSAGGGGSHRNAADGNSRGQIIMPPGMVGHGTSSNAPRQGTMQPAPPPPPPASSGIDDEERRRRQAELDRLRQEEERKKMEEQKRINEERLRREEEERVRREALAKRTHGLMSGLTAGDTPADGPVVSSSSPTGGLFGDDDDHAAEPTPSRANNSRDQWLVVCSMTDDVTTPTHKDMLVYQKGLLVVLFLLKCMVQKDRTEELRQRARRLGVIPSIDGRDIIIILEGEGGPMMERKQPQLGRMMLSWLNHTAPSSVAATEEERLELMSSFFDEVVHIRKSLDD</sequence>
<evidence type="ECO:0000313" key="2">
    <source>
        <dbReference type="EMBL" id="KAF4746239.1"/>
    </source>
</evidence>
<proteinExistence type="predicted"/>
<feature type="region of interest" description="Disordered" evidence="1">
    <location>
        <begin position="142"/>
        <end position="306"/>
    </location>
</feature>
<feature type="compositionally biased region" description="Low complexity" evidence="1">
    <location>
        <begin position="46"/>
        <end position="56"/>
    </location>
</feature>
<feature type="non-terminal residue" evidence="2">
    <location>
        <position position="436"/>
    </location>
</feature>
<dbReference type="AlphaFoldDB" id="A0A7J6TLR7"/>